<keyword evidence="6" id="KW-0699">rRNA-binding</keyword>
<evidence type="ECO:0000313" key="9">
    <source>
        <dbReference type="Proteomes" id="UP000515823"/>
    </source>
</evidence>
<proteinExistence type="inferred from homology"/>
<keyword evidence="5 6" id="KW-0378">Hydrolase</keyword>
<gene>
    <name evidence="6" type="primary">mrnC</name>
    <name evidence="8" type="ORF">H9Q78_02345</name>
</gene>
<comment type="subunit">
    <text evidence="6">Homodimer.</text>
</comment>
<dbReference type="Proteomes" id="UP000515823">
    <property type="component" value="Chromosome"/>
</dbReference>
<keyword evidence="2 6" id="KW-0698">rRNA processing</keyword>
<feature type="domain" description="RNase III" evidence="7">
    <location>
        <begin position="34"/>
        <end position="131"/>
    </location>
</feature>
<dbReference type="Gene3D" id="1.10.1520.10">
    <property type="entry name" value="Ribonuclease III domain"/>
    <property type="match status" value="1"/>
</dbReference>
<keyword evidence="6" id="KW-0694">RNA-binding</keyword>
<dbReference type="GO" id="GO:0006364">
    <property type="term" value="P:rRNA processing"/>
    <property type="evidence" value="ECO:0007669"/>
    <property type="project" value="UniProtKB-UniRule"/>
</dbReference>
<dbReference type="GO" id="GO:0005737">
    <property type="term" value="C:cytoplasm"/>
    <property type="evidence" value="ECO:0007669"/>
    <property type="project" value="UniProtKB-SubCell"/>
</dbReference>
<evidence type="ECO:0000259" key="7">
    <source>
        <dbReference type="Pfam" id="PF00636"/>
    </source>
</evidence>
<keyword evidence="1 6" id="KW-0690">Ribosome biogenesis</keyword>
<organism evidence="8 9">
    <name type="scientific">Qiania dongpingensis</name>
    <dbReference type="NCBI Taxonomy" id="2763669"/>
    <lineage>
        <taxon>Bacteria</taxon>
        <taxon>Bacillati</taxon>
        <taxon>Bacillota</taxon>
        <taxon>Clostridia</taxon>
        <taxon>Lachnospirales</taxon>
        <taxon>Lachnospiraceae</taxon>
        <taxon>Qiania</taxon>
    </lineage>
</organism>
<dbReference type="EMBL" id="CP060634">
    <property type="protein sequence ID" value="QNM06028.1"/>
    <property type="molecule type" value="Genomic_DNA"/>
</dbReference>
<dbReference type="InterPro" id="IPR008226">
    <property type="entry name" value="Mini3_fam"/>
</dbReference>
<protein>
    <recommendedName>
        <fullName evidence="6">Mini-ribonuclease 3</fullName>
        <shortName evidence="6">Mini-3</shortName>
        <shortName evidence="6">Mini-RNase 3</shortName>
        <ecNumber evidence="6">3.1.26.-</ecNumber>
    </recommendedName>
    <alternativeName>
        <fullName evidence="6">Mini-RNase III</fullName>
        <shortName evidence="6">Mini-III</shortName>
    </alternativeName>
</protein>
<dbReference type="PANTHER" id="PTHR34276:SF1">
    <property type="entry name" value="MINI-RIBONUCLEASE 3"/>
    <property type="match status" value="1"/>
</dbReference>
<dbReference type="InterPro" id="IPR000999">
    <property type="entry name" value="RNase_III_dom"/>
</dbReference>
<dbReference type="EC" id="3.1.26.-" evidence="6"/>
<evidence type="ECO:0000256" key="3">
    <source>
        <dbReference type="ARBA" id="ARBA00022722"/>
    </source>
</evidence>
<keyword evidence="9" id="KW-1185">Reference proteome</keyword>
<dbReference type="SUPFAM" id="SSF69065">
    <property type="entry name" value="RNase III domain-like"/>
    <property type="match status" value="1"/>
</dbReference>
<evidence type="ECO:0000256" key="2">
    <source>
        <dbReference type="ARBA" id="ARBA00022552"/>
    </source>
</evidence>
<dbReference type="Pfam" id="PF00636">
    <property type="entry name" value="Ribonuclease_3"/>
    <property type="match status" value="1"/>
</dbReference>
<feature type="active site" evidence="6">
    <location>
        <position position="40"/>
    </location>
</feature>
<dbReference type="InterPro" id="IPR036389">
    <property type="entry name" value="RNase_III_sf"/>
</dbReference>
<dbReference type="RefSeq" id="WP_330595216.1">
    <property type="nucleotide sequence ID" value="NZ_CP060634.1"/>
</dbReference>
<evidence type="ECO:0000256" key="4">
    <source>
        <dbReference type="ARBA" id="ARBA00022759"/>
    </source>
</evidence>
<comment type="function">
    <text evidence="6">Involved in correct processing of both the 5' and 3' ends of 23S rRNA precursor. Processes 30S rRNA precursor transcript even in absence of ribonuclease 3 (Rnc); Rnc processes 30S rRNA into smaller rRNA precursors.</text>
</comment>
<dbReference type="PANTHER" id="PTHR34276">
    <property type="entry name" value="MINI-RIBONUCLEASE 3"/>
    <property type="match status" value="1"/>
</dbReference>
<sequence length="154" mass="17267">MDESIKDCIPEMMSQEQRLVGEDSPDVRTYSPLTLAFIGDAVFSLYIRTIVVGQGNMAPGRLHERCSELVKASAQSHMIHGIFDTLTDEEKSVYRRGRNVQAGSRAKNATMSEYRHATGLEALFGHLYLTGQGERMTELVEKCLAYHSAEPERE</sequence>
<dbReference type="KEGG" id="qdo:H9Q78_02345"/>
<keyword evidence="6" id="KW-0460">Magnesium</keyword>
<reference evidence="8 9" key="1">
    <citation type="submission" date="2020-08" db="EMBL/GenBank/DDBJ databases">
        <authorList>
            <person name="Liu C."/>
            <person name="Sun Q."/>
        </authorList>
    </citation>
    <scope>NUCLEOTIDE SEQUENCE [LARGE SCALE GENOMIC DNA]</scope>
    <source>
        <strain evidence="8 9">NSJ-38</strain>
    </source>
</reference>
<comment type="similarity">
    <text evidence="6">Belongs to the MrnC RNase family.</text>
</comment>
<evidence type="ECO:0000256" key="6">
    <source>
        <dbReference type="HAMAP-Rule" id="MF_01468"/>
    </source>
</evidence>
<keyword evidence="6" id="KW-0963">Cytoplasm</keyword>
<comment type="subcellular location">
    <subcellularLocation>
        <location evidence="6">Cytoplasm</location>
    </subcellularLocation>
</comment>
<evidence type="ECO:0000256" key="5">
    <source>
        <dbReference type="ARBA" id="ARBA00022801"/>
    </source>
</evidence>
<dbReference type="GO" id="GO:0019843">
    <property type="term" value="F:rRNA binding"/>
    <property type="evidence" value="ECO:0007669"/>
    <property type="project" value="UniProtKB-UniRule"/>
</dbReference>
<dbReference type="HAMAP" id="MF_01468">
    <property type="entry name" value="RNase_Mini_III"/>
    <property type="match status" value="1"/>
</dbReference>
<name>A0A7G9G5E6_9FIRM</name>
<comment type="cofactor">
    <cofactor evidence="6">
        <name>Mg(2+)</name>
        <dbReference type="ChEBI" id="CHEBI:18420"/>
    </cofactor>
</comment>
<dbReference type="GO" id="GO:0004525">
    <property type="term" value="F:ribonuclease III activity"/>
    <property type="evidence" value="ECO:0007669"/>
    <property type="project" value="InterPro"/>
</dbReference>
<dbReference type="AlphaFoldDB" id="A0A7G9G5E6"/>
<evidence type="ECO:0000313" key="8">
    <source>
        <dbReference type="EMBL" id="QNM06028.1"/>
    </source>
</evidence>
<keyword evidence="4 6" id="KW-0255">Endonuclease</keyword>
<evidence type="ECO:0000256" key="1">
    <source>
        <dbReference type="ARBA" id="ARBA00022517"/>
    </source>
</evidence>
<keyword evidence="3 6" id="KW-0540">Nuclease</keyword>
<dbReference type="PIRSF" id="PIRSF005520">
    <property type="entry name" value="UCP005520"/>
    <property type="match status" value="1"/>
</dbReference>
<accession>A0A7G9G5E6</accession>